<dbReference type="Proteomes" id="UP001067708">
    <property type="component" value="Unassembled WGS sequence"/>
</dbReference>
<evidence type="ECO:0000313" key="2">
    <source>
        <dbReference type="Proteomes" id="UP001067708"/>
    </source>
</evidence>
<evidence type="ECO:0000313" key="1">
    <source>
        <dbReference type="EMBL" id="MCZ0833427.1"/>
    </source>
</evidence>
<gene>
    <name evidence="1" type="ORF">O0535_22220</name>
</gene>
<dbReference type="EMBL" id="JAPTNG010000023">
    <property type="protein sequence ID" value="MCZ0833427.1"/>
    <property type="molecule type" value="Genomic_DNA"/>
</dbReference>
<sequence>MNKKDKQEMALWNKKQLEWQKKVIREEMDNDVKQHAWLYVEKNREINIQRQKRKY</sequence>
<organism evidence="1 2">
    <name type="scientific">Brevibacillus halotolerans</name>
    <dbReference type="NCBI Taxonomy" id="1507437"/>
    <lineage>
        <taxon>Bacteria</taxon>
        <taxon>Bacillati</taxon>
        <taxon>Bacillota</taxon>
        <taxon>Bacilli</taxon>
        <taxon>Bacillales</taxon>
        <taxon>Paenibacillaceae</taxon>
        <taxon>Brevibacillus</taxon>
    </lineage>
</organism>
<reference evidence="1" key="1">
    <citation type="submission" date="2022-09" db="EMBL/GenBank/DDBJ databases">
        <title>Genome analysis and characterization of larvicidal activity of Brevibacillus strains.</title>
        <authorList>
            <person name="Patrusheva E.V."/>
            <person name="Izotova A.O."/>
            <person name="Toshchakov S.V."/>
            <person name="Sineoky S.P."/>
        </authorList>
    </citation>
    <scope>NUCLEOTIDE SEQUENCE</scope>
    <source>
        <strain evidence="1">VKPM_B-13244</strain>
    </source>
</reference>
<name>A0ABT4I301_9BACL</name>
<accession>A0ABT4I301</accession>
<keyword evidence="2" id="KW-1185">Reference proteome</keyword>
<comment type="caution">
    <text evidence="1">The sequence shown here is derived from an EMBL/GenBank/DDBJ whole genome shotgun (WGS) entry which is preliminary data.</text>
</comment>
<proteinExistence type="predicted"/>
<dbReference type="RefSeq" id="WP_258418373.1">
    <property type="nucleotide sequence ID" value="NZ_JAPTNG010000023.1"/>
</dbReference>
<protein>
    <submittedName>
        <fullName evidence="1">Uncharacterized protein</fullName>
    </submittedName>
</protein>